<proteinExistence type="predicted"/>
<reference evidence="1" key="1">
    <citation type="submission" date="2024-12" db="EMBL/GenBank/DDBJ databases">
        <title>Comparative genomics and development of molecular markers within Purpureocillium lilacinum and among Purpureocillium species.</title>
        <authorList>
            <person name="Yeh Z.-Y."/>
            <person name="Ni N.-T."/>
            <person name="Lo P.-H."/>
            <person name="Mushyakhwo K."/>
            <person name="Lin C.-F."/>
            <person name="Nai Y.-S."/>
        </authorList>
    </citation>
    <scope>NUCLEOTIDE SEQUENCE</scope>
    <source>
        <strain evidence="1">NCHU-NPUST-175</strain>
    </source>
</reference>
<keyword evidence="2" id="KW-1185">Reference proteome</keyword>
<sequence>MKDHGTGRCNPETLAGRHLPCRDSHFHARTVNRPPRPLLSCPHPATEEGPAIHVAARDPFSCIAQHQHNNARDHLGPATKAGRQAPCSMPAHAISRFVRASFPPCAICWQQLHRNRRGLTKRPPTAELRRGPAPRGQPVKQAQDALSPDDARPTQRGLSDETRPADRLCVAAYQDQARPCHQRFEAVAARRRDAPGPGLPGLMASSSKAPGCTTLQEPRKAVSLGRPRSPSVLAPRLIGGVASLDVSPGTVARPAFDGPRCRFLDLATSTTNPSAV</sequence>
<protein>
    <submittedName>
        <fullName evidence="1">Uncharacterized protein</fullName>
    </submittedName>
</protein>
<evidence type="ECO:0000313" key="2">
    <source>
        <dbReference type="Proteomes" id="UP001638806"/>
    </source>
</evidence>
<gene>
    <name evidence="1" type="ORF">ACCO45_005685</name>
</gene>
<dbReference type="Proteomes" id="UP001638806">
    <property type="component" value="Unassembled WGS sequence"/>
</dbReference>
<dbReference type="EMBL" id="JBGNUJ010000004">
    <property type="protein sequence ID" value="KAL3960568.1"/>
    <property type="molecule type" value="Genomic_DNA"/>
</dbReference>
<name>A0ACC4DWV7_PURLI</name>
<evidence type="ECO:0000313" key="1">
    <source>
        <dbReference type="EMBL" id="KAL3960568.1"/>
    </source>
</evidence>
<comment type="caution">
    <text evidence="1">The sequence shown here is derived from an EMBL/GenBank/DDBJ whole genome shotgun (WGS) entry which is preliminary data.</text>
</comment>
<accession>A0ACC4DWV7</accession>
<organism evidence="1 2">
    <name type="scientific">Purpureocillium lilacinum</name>
    <name type="common">Paecilomyces lilacinus</name>
    <dbReference type="NCBI Taxonomy" id="33203"/>
    <lineage>
        <taxon>Eukaryota</taxon>
        <taxon>Fungi</taxon>
        <taxon>Dikarya</taxon>
        <taxon>Ascomycota</taxon>
        <taxon>Pezizomycotina</taxon>
        <taxon>Sordariomycetes</taxon>
        <taxon>Hypocreomycetidae</taxon>
        <taxon>Hypocreales</taxon>
        <taxon>Ophiocordycipitaceae</taxon>
        <taxon>Purpureocillium</taxon>
    </lineage>
</organism>